<dbReference type="EMBL" id="LXQA010014133">
    <property type="protein sequence ID" value="MCH88413.1"/>
    <property type="molecule type" value="Genomic_DNA"/>
</dbReference>
<comment type="caution">
    <text evidence="2">The sequence shown here is derived from an EMBL/GenBank/DDBJ whole genome shotgun (WGS) entry which is preliminary data.</text>
</comment>
<feature type="compositionally biased region" description="Polar residues" evidence="1">
    <location>
        <begin position="97"/>
        <end position="108"/>
    </location>
</feature>
<gene>
    <name evidence="2" type="ORF">A2U01_0009299</name>
</gene>
<keyword evidence="3" id="KW-1185">Reference proteome</keyword>
<dbReference type="AlphaFoldDB" id="A0A392MMI2"/>
<feature type="compositionally biased region" description="Basic and acidic residues" evidence="1">
    <location>
        <begin position="21"/>
        <end position="30"/>
    </location>
</feature>
<reference evidence="2 3" key="1">
    <citation type="journal article" date="2018" name="Front. Plant Sci.">
        <title>Red Clover (Trifolium pratense) and Zigzag Clover (T. medium) - A Picture of Genomic Similarities and Differences.</title>
        <authorList>
            <person name="Dluhosova J."/>
            <person name="Istvanek J."/>
            <person name="Nedelnik J."/>
            <person name="Repkova J."/>
        </authorList>
    </citation>
    <scope>NUCLEOTIDE SEQUENCE [LARGE SCALE GENOMIC DNA]</scope>
    <source>
        <strain evidence="3">cv. 10/8</strain>
        <tissue evidence="2">Leaf</tissue>
    </source>
</reference>
<evidence type="ECO:0000256" key="1">
    <source>
        <dbReference type="SAM" id="MobiDB-lite"/>
    </source>
</evidence>
<feature type="region of interest" description="Disordered" evidence="1">
    <location>
        <begin position="86"/>
        <end position="119"/>
    </location>
</feature>
<feature type="region of interest" description="Disordered" evidence="1">
    <location>
        <begin position="21"/>
        <end position="51"/>
    </location>
</feature>
<evidence type="ECO:0000313" key="3">
    <source>
        <dbReference type="Proteomes" id="UP000265520"/>
    </source>
</evidence>
<accession>A0A392MMI2</accession>
<feature type="non-terminal residue" evidence="2">
    <location>
        <position position="1"/>
    </location>
</feature>
<proteinExistence type="predicted"/>
<evidence type="ECO:0000313" key="2">
    <source>
        <dbReference type="EMBL" id="MCH88413.1"/>
    </source>
</evidence>
<organism evidence="2 3">
    <name type="scientific">Trifolium medium</name>
    <dbReference type="NCBI Taxonomy" id="97028"/>
    <lineage>
        <taxon>Eukaryota</taxon>
        <taxon>Viridiplantae</taxon>
        <taxon>Streptophyta</taxon>
        <taxon>Embryophyta</taxon>
        <taxon>Tracheophyta</taxon>
        <taxon>Spermatophyta</taxon>
        <taxon>Magnoliopsida</taxon>
        <taxon>eudicotyledons</taxon>
        <taxon>Gunneridae</taxon>
        <taxon>Pentapetalae</taxon>
        <taxon>rosids</taxon>
        <taxon>fabids</taxon>
        <taxon>Fabales</taxon>
        <taxon>Fabaceae</taxon>
        <taxon>Papilionoideae</taxon>
        <taxon>50 kb inversion clade</taxon>
        <taxon>NPAAA clade</taxon>
        <taxon>Hologalegina</taxon>
        <taxon>IRL clade</taxon>
        <taxon>Trifolieae</taxon>
        <taxon>Trifolium</taxon>
    </lineage>
</organism>
<protein>
    <submittedName>
        <fullName evidence="2">Protein RKD5-like</fullName>
    </submittedName>
</protein>
<sequence length="119" mass="13572">NPKLQAIPNLLNDLHMIYKLVPKEERRDTPESSTAEESKGNNNNFQPPKKVFPVLNQDLNCLPYEDDESELLDDKSGLLDNKSELLGDETDFESSSDKNALQQENKNYTFGRKEKEGSQ</sequence>
<feature type="compositionally biased region" description="Polar residues" evidence="1">
    <location>
        <begin position="31"/>
        <end position="46"/>
    </location>
</feature>
<dbReference type="Proteomes" id="UP000265520">
    <property type="component" value="Unassembled WGS sequence"/>
</dbReference>
<name>A0A392MMI2_9FABA</name>